<dbReference type="EMBL" id="BAABEY010000033">
    <property type="protein sequence ID" value="GAA4445339.1"/>
    <property type="molecule type" value="Genomic_DNA"/>
</dbReference>
<evidence type="ECO:0000313" key="1">
    <source>
        <dbReference type="EMBL" id="GAA4445339.1"/>
    </source>
</evidence>
<reference evidence="2" key="1">
    <citation type="journal article" date="2019" name="Int. J. Syst. Evol. Microbiol.">
        <title>The Global Catalogue of Microorganisms (GCM) 10K type strain sequencing project: providing services to taxonomists for standard genome sequencing and annotation.</title>
        <authorList>
            <consortium name="The Broad Institute Genomics Platform"/>
            <consortium name="The Broad Institute Genome Sequencing Center for Infectious Disease"/>
            <person name="Wu L."/>
            <person name="Ma J."/>
        </authorList>
    </citation>
    <scope>NUCLEOTIDE SEQUENCE [LARGE SCALE GENOMIC DNA]</scope>
    <source>
        <strain evidence="2">JCM 31920</strain>
    </source>
</reference>
<sequence>MLLFLALVPLAGYKTIDGTNQALTGPVTANVRQWEQLLQEATQVIPAGSSVAGVFGATSPCGAAVRPLHGVAAAGPCDLLNWRLTLYEDTQTHLPTVFTLASESMYFVDNRTIRTTGKRLVTGRWSRNQERTSTRVSTVYHLQGTQQGAFLALRLIHPALLHPTGPDGTLLVGTAGASYTLSKLKEL</sequence>
<accession>A0ABP8M9M7</accession>
<protein>
    <recommendedName>
        <fullName evidence="3">TNF family profile domain-containing protein</fullName>
    </recommendedName>
</protein>
<comment type="caution">
    <text evidence="1">The sequence shown here is derived from an EMBL/GenBank/DDBJ whole genome shotgun (WGS) entry which is preliminary data.</text>
</comment>
<evidence type="ECO:0008006" key="3">
    <source>
        <dbReference type="Google" id="ProtNLM"/>
    </source>
</evidence>
<proteinExistence type="predicted"/>
<gene>
    <name evidence="1" type="ORF">GCM10023091_36890</name>
</gene>
<organism evidence="1 2">
    <name type="scientific">Ravibacter arvi</name>
    <dbReference type="NCBI Taxonomy" id="2051041"/>
    <lineage>
        <taxon>Bacteria</taxon>
        <taxon>Pseudomonadati</taxon>
        <taxon>Bacteroidota</taxon>
        <taxon>Cytophagia</taxon>
        <taxon>Cytophagales</taxon>
        <taxon>Spirosomataceae</taxon>
        <taxon>Ravibacter</taxon>
    </lineage>
</organism>
<dbReference type="Proteomes" id="UP001501508">
    <property type="component" value="Unassembled WGS sequence"/>
</dbReference>
<evidence type="ECO:0000313" key="2">
    <source>
        <dbReference type="Proteomes" id="UP001501508"/>
    </source>
</evidence>
<name>A0ABP8M9M7_9BACT</name>
<keyword evidence="2" id="KW-1185">Reference proteome</keyword>